<keyword evidence="4 5" id="KW-0539">Nucleus</keyword>
<name>A0A0P6A042_9CRUS</name>
<evidence type="ECO:0000256" key="3">
    <source>
        <dbReference type="ARBA" id="ARBA00022694"/>
    </source>
</evidence>
<evidence type="ECO:0000256" key="2">
    <source>
        <dbReference type="ARBA" id="ARBA00005546"/>
    </source>
</evidence>
<evidence type="ECO:0000313" key="6">
    <source>
        <dbReference type="EMBL" id="JAN16220.1"/>
    </source>
</evidence>
<comment type="similarity">
    <text evidence="2 5">Belongs to the CGI121/TPRKB family.</text>
</comment>
<organism evidence="6">
    <name type="scientific">Daphnia magna</name>
    <dbReference type="NCBI Taxonomy" id="35525"/>
    <lineage>
        <taxon>Eukaryota</taxon>
        <taxon>Metazoa</taxon>
        <taxon>Ecdysozoa</taxon>
        <taxon>Arthropoda</taxon>
        <taxon>Crustacea</taxon>
        <taxon>Branchiopoda</taxon>
        <taxon>Diplostraca</taxon>
        <taxon>Cladocera</taxon>
        <taxon>Anomopoda</taxon>
        <taxon>Daphniidae</taxon>
        <taxon>Daphnia</taxon>
    </lineage>
</organism>
<dbReference type="AlphaFoldDB" id="A0A0P6A042"/>
<dbReference type="GO" id="GO:0005829">
    <property type="term" value="C:cytosol"/>
    <property type="evidence" value="ECO:0007669"/>
    <property type="project" value="TreeGrafter"/>
</dbReference>
<dbReference type="EMBL" id="GDIQ01078517">
    <property type="protein sequence ID" value="JAN16220.1"/>
    <property type="molecule type" value="Transcribed_RNA"/>
</dbReference>
<dbReference type="InterPro" id="IPR013926">
    <property type="entry name" value="CGI121/TPRKB"/>
</dbReference>
<evidence type="ECO:0000256" key="1">
    <source>
        <dbReference type="ARBA" id="ARBA00004123"/>
    </source>
</evidence>
<dbReference type="Pfam" id="PF08617">
    <property type="entry name" value="CGI-121"/>
    <property type="match status" value="1"/>
</dbReference>
<keyword evidence="3" id="KW-0819">tRNA processing</keyword>
<dbReference type="Gene3D" id="3.30.2380.10">
    <property type="entry name" value="CGI121/TPRKB"/>
    <property type="match status" value="1"/>
</dbReference>
<accession>A0A0P6A042</accession>
<evidence type="ECO:0000256" key="5">
    <source>
        <dbReference type="RuleBase" id="RU004398"/>
    </source>
</evidence>
<dbReference type="PANTHER" id="PTHR15840:SF10">
    <property type="entry name" value="EKC_KEOPS COMPLEX SUBUNIT TPRKB"/>
    <property type="match status" value="1"/>
</dbReference>
<dbReference type="NCBIfam" id="NF011465">
    <property type="entry name" value="PRK14886.1-1"/>
    <property type="match status" value="1"/>
</dbReference>
<dbReference type="OrthoDB" id="329139at2759"/>
<dbReference type="GO" id="GO:0000408">
    <property type="term" value="C:EKC/KEOPS complex"/>
    <property type="evidence" value="ECO:0007669"/>
    <property type="project" value="TreeGrafter"/>
</dbReference>
<protein>
    <submittedName>
        <fullName evidence="6">EKC/KEOPS complex subunit Tprkb</fullName>
    </submittedName>
</protein>
<dbReference type="PANTHER" id="PTHR15840">
    <property type="entry name" value="CGI-121 FAMILY MEMBER"/>
    <property type="match status" value="1"/>
</dbReference>
<dbReference type="GO" id="GO:0002949">
    <property type="term" value="P:tRNA threonylcarbamoyladenosine modification"/>
    <property type="evidence" value="ECO:0007669"/>
    <property type="project" value="TreeGrafter"/>
</dbReference>
<reference evidence="6" key="1">
    <citation type="submission" date="2015-10" db="EMBL/GenBank/DDBJ databases">
        <title>EvidentialGene: Evidence-directed Construction of Complete mRNA Transcriptomes without Genomes.</title>
        <authorList>
            <person name="Gilbert D.G."/>
        </authorList>
    </citation>
    <scope>NUCLEOTIDE SEQUENCE</scope>
</reference>
<comment type="subcellular location">
    <subcellularLocation>
        <location evidence="1">Nucleus</location>
    </subcellularLocation>
</comment>
<dbReference type="InterPro" id="IPR036504">
    <property type="entry name" value="CGI121/TPRKB_sf"/>
</dbReference>
<evidence type="ECO:0000256" key="4">
    <source>
        <dbReference type="ARBA" id="ARBA00023242"/>
    </source>
</evidence>
<dbReference type="GO" id="GO:0005634">
    <property type="term" value="C:nucleus"/>
    <property type="evidence" value="ECO:0007669"/>
    <property type="project" value="UniProtKB-SubCell"/>
</dbReference>
<proteinExistence type="inferred from homology"/>
<sequence>MWSFKECEPKLLLFKNVTNAGEIRERIMKASLPCAAINPRYVLDTFQVLVATQLAVMSQQNQALRTHSVFSEIVYNMSPTRKISDSLKTFGMNDKDTTLLCVVLNKEDMVLVCSQVKGELANPVKSNFGMCDEEELRKIYKIKEVEMKTISLFDSIINRISTKEIVTL</sequence>
<dbReference type="SUPFAM" id="SSF143870">
    <property type="entry name" value="PF0523-like"/>
    <property type="match status" value="1"/>
</dbReference>